<organism evidence="2 3">
    <name type="scientific">Streptomyces qinglanensis</name>
    <dbReference type="NCBI Taxonomy" id="943816"/>
    <lineage>
        <taxon>Bacteria</taxon>
        <taxon>Bacillati</taxon>
        <taxon>Actinomycetota</taxon>
        <taxon>Actinomycetes</taxon>
        <taxon>Kitasatosporales</taxon>
        <taxon>Streptomycetaceae</taxon>
        <taxon>Streptomyces</taxon>
    </lineage>
</organism>
<name>A0A1H9T663_9ACTN</name>
<dbReference type="AlphaFoldDB" id="A0A1H9T663"/>
<reference evidence="3" key="1">
    <citation type="submission" date="2016-10" db="EMBL/GenBank/DDBJ databases">
        <authorList>
            <person name="Varghese N."/>
            <person name="Submissions S."/>
        </authorList>
    </citation>
    <scope>NUCLEOTIDE SEQUENCE [LARGE SCALE GENOMIC DNA]</scope>
    <source>
        <strain evidence="3">CGMCC 4.6825</strain>
    </source>
</reference>
<proteinExistence type="predicted"/>
<evidence type="ECO:0000313" key="2">
    <source>
        <dbReference type="EMBL" id="SER92636.1"/>
    </source>
</evidence>
<dbReference type="RefSeq" id="WP_420856851.1">
    <property type="nucleotide sequence ID" value="NZ_FOGO01000005.1"/>
</dbReference>
<evidence type="ECO:0000313" key="3">
    <source>
        <dbReference type="Proteomes" id="UP000182841"/>
    </source>
</evidence>
<sequence length="167" mass="17038">MSEFAQGPGPGRAPEQQPPGSATERYDETARPDQPHGRPGPAPAGAEDPRARHGAGLPEPGAGRAPEAAPGGPEEAGAAAPEEVPGRAAEPDGGPGVPESGEEPEDGPRPLGVGVRPTGNGPVDARLKRLEDADHLAVSGHLEVYEDVHDGLRESLAALDRPHTPRS</sequence>
<gene>
    <name evidence="2" type="ORF">SAMN05421870_105362</name>
</gene>
<dbReference type="Proteomes" id="UP000182841">
    <property type="component" value="Unassembled WGS sequence"/>
</dbReference>
<protein>
    <submittedName>
        <fullName evidence="2">Uncharacterized protein</fullName>
    </submittedName>
</protein>
<keyword evidence="3" id="KW-1185">Reference proteome</keyword>
<feature type="compositionally biased region" description="Basic and acidic residues" evidence="1">
    <location>
        <begin position="24"/>
        <end position="36"/>
    </location>
</feature>
<dbReference type="EMBL" id="FOGO01000005">
    <property type="protein sequence ID" value="SER92636.1"/>
    <property type="molecule type" value="Genomic_DNA"/>
</dbReference>
<feature type="region of interest" description="Disordered" evidence="1">
    <location>
        <begin position="1"/>
        <end position="124"/>
    </location>
</feature>
<accession>A0A1H9T663</accession>
<feature type="compositionally biased region" description="Low complexity" evidence="1">
    <location>
        <begin position="54"/>
        <end position="92"/>
    </location>
</feature>
<evidence type="ECO:0000256" key="1">
    <source>
        <dbReference type="SAM" id="MobiDB-lite"/>
    </source>
</evidence>
<feature type="compositionally biased region" description="Low complexity" evidence="1">
    <location>
        <begin position="37"/>
        <end position="46"/>
    </location>
</feature>